<evidence type="ECO:0000313" key="1">
    <source>
        <dbReference type="EMBL" id="MEJ6347927.1"/>
    </source>
</evidence>
<evidence type="ECO:0008006" key="3">
    <source>
        <dbReference type="Google" id="ProtNLM"/>
    </source>
</evidence>
<reference evidence="1 2" key="1">
    <citation type="submission" date="2023-10" db="EMBL/GenBank/DDBJ databases">
        <title>Holzapfeliella saturejae sp. nov. isolated from Satureja montana flowers.</title>
        <authorList>
            <person name="Alcantara C."/>
            <person name="Zuniga M."/>
            <person name="Landete J.M."/>
            <person name="Monedero V."/>
        </authorList>
    </citation>
    <scope>NUCLEOTIDE SEQUENCE [LARGE SCALE GENOMIC DNA]</scope>
    <source>
        <strain evidence="1 2">He02</strain>
    </source>
</reference>
<organism evidence="1 2">
    <name type="scientific">Holzapfeliella saturejae</name>
    <dbReference type="NCBI Taxonomy" id="3082953"/>
    <lineage>
        <taxon>Bacteria</taxon>
        <taxon>Bacillati</taxon>
        <taxon>Bacillota</taxon>
        <taxon>Bacilli</taxon>
        <taxon>Lactobacillales</taxon>
        <taxon>Lactobacillaceae</taxon>
        <taxon>Holzapfeliella</taxon>
    </lineage>
</organism>
<dbReference type="Proteomes" id="UP001377804">
    <property type="component" value="Unassembled WGS sequence"/>
</dbReference>
<sequence>MRQFSQSKKIVLAVFAVVTILAGLVFFLLANSSRNHEKEVAMMSQEIVSESQFSAINTSSSSTSMLEARHHSLVGNWSGSNLSFSFKTNGTYTYQNTDYTASGSYLVAGEYDDIILLKLSYFRQNAGDTYLYLRFNDGDTKVSIDNLGTFSRATDVSPVNPGFYMTNSLKSAPQYASESLIGTWTRISNDGQTIDYVNYNPDGSFEEFNSQMVKIKSGQFSVNTQGKTITVLEDFDDNSPGIKIPYSTNSNFTILTSLANDQPNTVSYKNSLPDKLT</sequence>
<protein>
    <recommendedName>
        <fullName evidence="3">DUF5640 domain-containing protein</fullName>
    </recommendedName>
</protein>
<dbReference type="RefSeq" id="WP_339968620.1">
    <property type="nucleotide sequence ID" value="NZ_JAWMWG010000001.1"/>
</dbReference>
<name>A0ABU8SGW9_9LACO</name>
<proteinExistence type="predicted"/>
<dbReference type="EMBL" id="JAWMWG010000001">
    <property type="protein sequence ID" value="MEJ6347927.1"/>
    <property type="molecule type" value="Genomic_DNA"/>
</dbReference>
<accession>A0ABU8SGW9</accession>
<keyword evidence="2" id="KW-1185">Reference proteome</keyword>
<gene>
    <name evidence="1" type="ORF">R4Y45_01615</name>
</gene>
<evidence type="ECO:0000313" key="2">
    <source>
        <dbReference type="Proteomes" id="UP001377804"/>
    </source>
</evidence>
<comment type="caution">
    <text evidence="1">The sequence shown here is derived from an EMBL/GenBank/DDBJ whole genome shotgun (WGS) entry which is preliminary data.</text>
</comment>